<dbReference type="Pfam" id="PF17996">
    <property type="entry name" value="CE2_N"/>
    <property type="match status" value="1"/>
</dbReference>
<evidence type="ECO:0000256" key="1">
    <source>
        <dbReference type="SAM" id="SignalP"/>
    </source>
</evidence>
<comment type="caution">
    <text evidence="4">The sequence shown here is derived from an EMBL/GenBank/DDBJ whole genome shotgun (WGS) entry which is preliminary data.</text>
</comment>
<dbReference type="EMBL" id="JAHLFO010000035">
    <property type="protein sequence ID" value="MBU3813426.1"/>
    <property type="molecule type" value="Genomic_DNA"/>
</dbReference>
<dbReference type="InterPro" id="IPR037461">
    <property type="entry name" value="CtCE2-like_dom"/>
</dbReference>
<dbReference type="AlphaFoldDB" id="A0A9E2KEU3"/>
<evidence type="ECO:0000259" key="2">
    <source>
        <dbReference type="Pfam" id="PF13472"/>
    </source>
</evidence>
<dbReference type="Gene3D" id="2.60.120.260">
    <property type="entry name" value="Galactose-binding domain-like"/>
    <property type="match status" value="1"/>
</dbReference>
<reference evidence="4" key="1">
    <citation type="journal article" date="2021" name="PeerJ">
        <title>Extensive microbial diversity within the chicken gut microbiome revealed by metagenomics and culture.</title>
        <authorList>
            <person name="Gilroy R."/>
            <person name="Ravi A."/>
            <person name="Getino M."/>
            <person name="Pursley I."/>
            <person name="Horton D.L."/>
            <person name="Alikhan N.F."/>
            <person name="Baker D."/>
            <person name="Gharbi K."/>
            <person name="Hall N."/>
            <person name="Watson M."/>
            <person name="Adriaenssens E.M."/>
            <person name="Foster-Nyarko E."/>
            <person name="Jarju S."/>
            <person name="Secka A."/>
            <person name="Antonio M."/>
            <person name="Oren A."/>
            <person name="Chaudhuri R.R."/>
            <person name="La Ragione R."/>
            <person name="Hildebrand F."/>
            <person name="Pallen M.J."/>
        </authorList>
    </citation>
    <scope>NUCLEOTIDE SEQUENCE</scope>
    <source>
        <strain evidence="4">B3-3758</strain>
    </source>
</reference>
<evidence type="ECO:0000313" key="4">
    <source>
        <dbReference type="EMBL" id="MBU3813426.1"/>
    </source>
</evidence>
<keyword evidence="1" id="KW-0732">Signal</keyword>
<dbReference type="Proteomes" id="UP000824236">
    <property type="component" value="Unassembled WGS sequence"/>
</dbReference>
<dbReference type="InterPro" id="IPR036514">
    <property type="entry name" value="SGNH_hydro_sf"/>
</dbReference>
<dbReference type="GO" id="GO:0052689">
    <property type="term" value="F:carboxylic ester hydrolase activity"/>
    <property type="evidence" value="ECO:0007669"/>
    <property type="project" value="InterPro"/>
</dbReference>
<dbReference type="SUPFAM" id="SSF52266">
    <property type="entry name" value="SGNH hydrolase"/>
    <property type="match status" value="1"/>
</dbReference>
<reference evidence="4" key="2">
    <citation type="submission" date="2021-04" db="EMBL/GenBank/DDBJ databases">
        <authorList>
            <person name="Gilroy R."/>
        </authorList>
    </citation>
    <scope>NUCLEOTIDE SEQUENCE</scope>
    <source>
        <strain evidence="4">B3-3758</strain>
    </source>
</reference>
<dbReference type="PANTHER" id="PTHR37834">
    <property type="entry name" value="GDSL-LIKE LIPASE/ACYLHYDROLASE DOMAIN PROTEIN (AFU_ORTHOLOGUE AFUA_2G00620)"/>
    <property type="match status" value="1"/>
</dbReference>
<feature type="domain" description="Carbohydrate esterase 2 N-terminal" evidence="3">
    <location>
        <begin position="47"/>
        <end position="152"/>
    </location>
</feature>
<dbReference type="InterPro" id="IPR013830">
    <property type="entry name" value="SGNH_hydro"/>
</dbReference>
<organism evidence="4 5">
    <name type="scientific">Candidatus Bacteroides intestinipullorum</name>
    <dbReference type="NCBI Taxonomy" id="2838471"/>
    <lineage>
        <taxon>Bacteria</taxon>
        <taxon>Pseudomonadati</taxon>
        <taxon>Bacteroidota</taxon>
        <taxon>Bacteroidia</taxon>
        <taxon>Bacteroidales</taxon>
        <taxon>Bacteroidaceae</taxon>
        <taxon>Bacteroides</taxon>
    </lineage>
</organism>
<feature type="chain" id="PRO_5039417905" evidence="1">
    <location>
        <begin position="28"/>
        <end position="371"/>
    </location>
</feature>
<sequence>MKRHRFLTQALGSLLLALLAGTAALSAQPTTNSSSTFIPADDARIAYMGRISHRIPDAVTFTYPGVSIFANFEGTSLRMQAKPGSGDFMVEIDDQLPYRISFTGADSILTLAESLPQGVHRVRVMYILEGYELKPVFKGFYVDKGCTLAQTPVLPERRIEFIGNSITCGYGVESNDKNAPFTYETGNHFYTYAARTARALNAQHHAIARSGIGVYRNFGSPATGSKDCMPAMYEQVMFTDPSELWDHSLYTPDVVCLNLGTNDTSENRYDFNLMQNAYRNFVAHLRNTYPQAKIVLLTGPMMNGKALEDVKRALDTVAAERKQAGDTKVYRFDLSPQTGELGYGASWHPSMRQQQKAANELTTYLKVLMGW</sequence>
<proteinExistence type="predicted"/>
<dbReference type="Pfam" id="PF13472">
    <property type="entry name" value="Lipase_GDSL_2"/>
    <property type="match status" value="1"/>
</dbReference>
<name>A0A9E2KEU3_9BACE</name>
<dbReference type="Gene3D" id="3.40.50.1110">
    <property type="entry name" value="SGNH hydrolase"/>
    <property type="match status" value="1"/>
</dbReference>
<protein>
    <submittedName>
        <fullName evidence="4">Lipase</fullName>
    </submittedName>
</protein>
<feature type="signal peptide" evidence="1">
    <location>
        <begin position="1"/>
        <end position="27"/>
    </location>
</feature>
<dbReference type="PANTHER" id="PTHR37834:SF2">
    <property type="entry name" value="ESTERASE, SGNH HYDROLASE-TYPE"/>
    <property type="match status" value="1"/>
</dbReference>
<dbReference type="InterPro" id="IPR052762">
    <property type="entry name" value="PCW_deacetylase/CE"/>
</dbReference>
<dbReference type="CDD" id="cd01831">
    <property type="entry name" value="Endoglucanase_E_like"/>
    <property type="match status" value="1"/>
</dbReference>
<feature type="domain" description="SGNH hydrolase-type esterase" evidence="2">
    <location>
        <begin position="161"/>
        <end position="350"/>
    </location>
</feature>
<gene>
    <name evidence="4" type="ORF">H9791_02800</name>
</gene>
<evidence type="ECO:0000313" key="5">
    <source>
        <dbReference type="Proteomes" id="UP000824236"/>
    </source>
</evidence>
<evidence type="ECO:0000259" key="3">
    <source>
        <dbReference type="Pfam" id="PF17996"/>
    </source>
</evidence>
<accession>A0A9E2KEU3</accession>
<dbReference type="InterPro" id="IPR040794">
    <property type="entry name" value="CE2_N"/>
</dbReference>